<dbReference type="Proteomes" id="UP000018763">
    <property type="component" value="Chromosome"/>
</dbReference>
<dbReference type="KEGG" id="mne:D174_25645"/>
<reference evidence="1 2" key="1">
    <citation type="journal article" date="2014" name="Genome Announc.">
        <title>Complete Genome Sequence of Sterol-Transforming Mycobacterium neoaurum Strain VKM Ac-1815D.</title>
        <authorList>
            <person name="Shtratnikova V.Y."/>
            <person name="Bragin E.Y."/>
            <person name="Dovbnya D.V."/>
            <person name="Pekov Y.A."/>
            <person name="Schelkunov M.I."/>
            <person name="Strizhov N."/>
            <person name="Ivashina T.V."/>
            <person name="Ashapkin V.V."/>
            <person name="Donova M.V."/>
        </authorList>
    </citation>
    <scope>NUCLEOTIDE SEQUENCE [LARGE SCALE GENOMIC DNA]</scope>
    <source>
        <strain evidence="1 2">VKM Ac-1815D</strain>
    </source>
</reference>
<evidence type="ECO:0000313" key="2">
    <source>
        <dbReference type="Proteomes" id="UP000018763"/>
    </source>
</evidence>
<proteinExistence type="predicted"/>
<accession>V5XJT1</accession>
<gene>
    <name evidence="1" type="ORF">D174_25645</name>
</gene>
<protein>
    <submittedName>
        <fullName evidence="1">Uncharacterized protein</fullName>
    </submittedName>
</protein>
<dbReference type="EMBL" id="CP006936">
    <property type="protein sequence ID" value="AHC28094.1"/>
    <property type="molecule type" value="Genomic_DNA"/>
</dbReference>
<dbReference type="eggNOG" id="ENOG5033KCN">
    <property type="taxonomic scope" value="Bacteria"/>
</dbReference>
<keyword evidence="2" id="KW-1185">Reference proteome</keyword>
<name>V5XJT1_MYCNE</name>
<dbReference type="HOGENOM" id="CLU_1553592_0_0_11"/>
<organism evidence="1 2">
    <name type="scientific">Mycolicibacterium neoaurum VKM Ac-1815D</name>
    <dbReference type="NCBI Taxonomy" id="700508"/>
    <lineage>
        <taxon>Bacteria</taxon>
        <taxon>Bacillati</taxon>
        <taxon>Actinomycetota</taxon>
        <taxon>Actinomycetes</taxon>
        <taxon>Mycobacteriales</taxon>
        <taxon>Mycobacteriaceae</taxon>
        <taxon>Mycolicibacterium</taxon>
    </lineage>
</organism>
<dbReference type="AlphaFoldDB" id="V5XJT1"/>
<evidence type="ECO:0000313" key="1">
    <source>
        <dbReference type="EMBL" id="AHC28094.1"/>
    </source>
</evidence>
<sequence length="172" mass="19139">MGLNAQTGERASNLADWRKIVAYFTLTSIDYDQSGGGLGYAIPEFQSQLPLKVRATRQMAGSDRDDYFFGITERELRFHPQPGFDWTRAQREYIGVDEAGHFLVVRGLIICSLFAGTQVHSGMRDFAVRVAVVVDNTLYGDERLSFDKCEYVGQGTIDDLPEPPQNGGAEAH</sequence>